<keyword evidence="4" id="KW-0460">Magnesium</keyword>
<dbReference type="PANTHER" id="PTHR31009">
    <property type="entry name" value="S-ADENOSYL-L-METHIONINE:CARBOXYL METHYLTRANSFERASE FAMILY PROTEIN"/>
    <property type="match status" value="1"/>
</dbReference>
<protein>
    <submittedName>
        <fullName evidence="5">Uncharacterized protein</fullName>
    </submittedName>
</protein>
<dbReference type="InterPro" id="IPR042086">
    <property type="entry name" value="MeTrfase_capping"/>
</dbReference>
<dbReference type="GO" id="GO:0032259">
    <property type="term" value="P:methylation"/>
    <property type="evidence" value="ECO:0007669"/>
    <property type="project" value="UniProtKB-KW"/>
</dbReference>
<evidence type="ECO:0000256" key="4">
    <source>
        <dbReference type="ARBA" id="ARBA00022842"/>
    </source>
</evidence>
<sequence length="369" mass="41346">MRCRGHGKALSISKVVPTVRDALEGLYETMLPKCVMAAELGCAAGPNALMMIPQLIDVTYNAYRNKTGIINGKNEIMTPEIKVFLNDLPGNDFNTICKSFPSFHKQLQKERDGDVGPYFISTTPGSFHKRVFPSNFLHFAHSSNSAHWLSQVPRGLVNEKGELINKGNIYISKTSPPGVLVAYREQFEQDFMSFLESRGQEIVAGGRMVVNIMATTGIHAPQDYFMTDVLNIALNQMANEGLIDQTKLDEFEIPFYPPTTEEVMRLIEVEGSFRLHKHEIFSVDWDLPKHAIGKDNHIGLKDNNDNIDLNVRAKFVAGPVKAGSEYMMAAQFGEHLMETLYDRVTKIIAMRLANANLKTFHHAISLIKS</sequence>
<dbReference type="InterPro" id="IPR029063">
    <property type="entry name" value="SAM-dependent_MTases_sf"/>
</dbReference>
<keyword evidence="3" id="KW-0479">Metal-binding</keyword>
<dbReference type="AlphaFoldDB" id="A0A9Q1JFR8"/>
<keyword evidence="1" id="KW-0489">Methyltransferase</keyword>
<dbReference type="GO" id="GO:0008168">
    <property type="term" value="F:methyltransferase activity"/>
    <property type="evidence" value="ECO:0007669"/>
    <property type="project" value="UniProtKB-KW"/>
</dbReference>
<gene>
    <name evidence="5" type="ORF">Cgig2_001123</name>
</gene>
<keyword evidence="2" id="KW-0808">Transferase</keyword>
<organism evidence="5 6">
    <name type="scientific">Carnegiea gigantea</name>
    <dbReference type="NCBI Taxonomy" id="171969"/>
    <lineage>
        <taxon>Eukaryota</taxon>
        <taxon>Viridiplantae</taxon>
        <taxon>Streptophyta</taxon>
        <taxon>Embryophyta</taxon>
        <taxon>Tracheophyta</taxon>
        <taxon>Spermatophyta</taxon>
        <taxon>Magnoliopsida</taxon>
        <taxon>eudicotyledons</taxon>
        <taxon>Gunneridae</taxon>
        <taxon>Pentapetalae</taxon>
        <taxon>Caryophyllales</taxon>
        <taxon>Cactineae</taxon>
        <taxon>Cactaceae</taxon>
        <taxon>Cactoideae</taxon>
        <taxon>Echinocereeae</taxon>
        <taxon>Carnegiea</taxon>
    </lineage>
</organism>
<dbReference type="InterPro" id="IPR005299">
    <property type="entry name" value="MeTrfase_7"/>
</dbReference>
<dbReference type="Proteomes" id="UP001153076">
    <property type="component" value="Unassembled WGS sequence"/>
</dbReference>
<comment type="caution">
    <text evidence="5">The sequence shown here is derived from an EMBL/GenBank/DDBJ whole genome shotgun (WGS) entry which is preliminary data.</text>
</comment>
<accession>A0A9Q1JFR8</accession>
<dbReference type="Gene3D" id="3.40.50.150">
    <property type="entry name" value="Vaccinia Virus protein VP39"/>
    <property type="match status" value="1"/>
</dbReference>
<dbReference type="Pfam" id="PF03492">
    <property type="entry name" value="Methyltransf_7"/>
    <property type="match status" value="1"/>
</dbReference>
<evidence type="ECO:0000256" key="2">
    <source>
        <dbReference type="ARBA" id="ARBA00022679"/>
    </source>
</evidence>
<evidence type="ECO:0000313" key="6">
    <source>
        <dbReference type="Proteomes" id="UP001153076"/>
    </source>
</evidence>
<evidence type="ECO:0000256" key="3">
    <source>
        <dbReference type="ARBA" id="ARBA00022723"/>
    </source>
</evidence>
<dbReference type="SUPFAM" id="SSF53335">
    <property type="entry name" value="S-adenosyl-L-methionine-dependent methyltransferases"/>
    <property type="match status" value="1"/>
</dbReference>
<dbReference type="GO" id="GO:0046872">
    <property type="term" value="F:metal ion binding"/>
    <property type="evidence" value="ECO:0007669"/>
    <property type="project" value="UniProtKB-KW"/>
</dbReference>
<dbReference type="EMBL" id="JAKOGI010002183">
    <property type="protein sequence ID" value="KAJ8422672.1"/>
    <property type="molecule type" value="Genomic_DNA"/>
</dbReference>
<evidence type="ECO:0000313" key="5">
    <source>
        <dbReference type="EMBL" id="KAJ8422672.1"/>
    </source>
</evidence>
<proteinExistence type="predicted"/>
<keyword evidence="6" id="KW-1185">Reference proteome</keyword>
<dbReference type="Gene3D" id="1.10.1200.270">
    <property type="entry name" value="Methyltransferase, alpha-helical capping domain"/>
    <property type="match status" value="1"/>
</dbReference>
<dbReference type="OrthoDB" id="1523883at2759"/>
<reference evidence="5" key="1">
    <citation type="submission" date="2022-04" db="EMBL/GenBank/DDBJ databases">
        <title>Carnegiea gigantea Genome sequencing and assembly v2.</title>
        <authorList>
            <person name="Copetti D."/>
            <person name="Sanderson M.J."/>
            <person name="Burquez A."/>
            <person name="Wojciechowski M.F."/>
        </authorList>
    </citation>
    <scope>NUCLEOTIDE SEQUENCE</scope>
    <source>
        <strain evidence="5">SGP5-SGP5p</strain>
        <tissue evidence="5">Aerial part</tissue>
    </source>
</reference>
<name>A0A9Q1JFR8_9CARY</name>
<evidence type="ECO:0000256" key="1">
    <source>
        <dbReference type="ARBA" id="ARBA00022603"/>
    </source>
</evidence>